<protein>
    <submittedName>
        <fullName evidence="2">Uncharacterized protein</fullName>
    </submittedName>
</protein>
<dbReference type="PANTHER" id="PTHR31965">
    <property type="entry name" value="TRANSMEMBRANE PROTEIN 42"/>
    <property type="match status" value="1"/>
</dbReference>
<dbReference type="PANTHER" id="PTHR31965:SF1">
    <property type="entry name" value="TRANSMEMBRANE PROTEIN 42"/>
    <property type="match status" value="1"/>
</dbReference>
<dbReference type="InterPro" id="IPR039632">
    <property type="entry name" value="TMEM42"/>
</dbReference>
<evidence type="ECO:0000313" key="2">
    <source>
        <dbReference type="EMBL" id="CDW26902.1"/>
    </source>
</evidence>
<dbReference type="Gene3D" id="1.10.3730.20">
    <property type="match status" value="1"/>
</dbReference>
<keyword evidence="1" id="KW-0812">Transmembrane</keyword>
<keyword evidence="1" id="KW-0472">Membrane</keyword>
<keyword evidence="1" id="KW-1133">Transmembrane helix</keyword>
<proteinExistence type="predicted"/>
<organism evidence="2">
    <name type="scientific">Lepeophtheirus salmonis</name>
    <name type="common">Salmon louse</name>
    <name type="synonym">Caligus salmonis</name>
    <dbReference type="NCBI Taxonomy" id="72036"/>
    <lineage>
        <taxon>Eukaryota</taxon>
        <taxon>Metazoa</taxon>
        <taxon>Ecdysozoa</taxon>
        <taxon>Arthropoda</taxon>
        <taxon>Crustacea</taxon>
        <taxon>Multicrustacea</taxon>
        <taxon>Hexanauplia</taxon>
        <taxon>Copepoda</taxon>
        <taxon>Siphonostomatoida</taxon>
        <taxon>Caligidae</taxon>
        <taxon>Lepeophtheirus</taxon>
    </lineage>
</organism>
<reference evidence="2" key="1">
    <citation type="submission" date="2014-05" db="EMBL/GenBank/DDBJ databases">
        <authorList>
            <person name="Chronopoulou M."/>
        </authorList>
    </citation>
    <scope>NUCLEOTIDE SEQUENCE</scope>
    <source>
        <tissue evidence="2">Whole organism</tissue>
    </source>
</reference>
<accession>A0A0K2TMT2</accession>
<dbReference type="SUPFAM" id="SSF103481">
    <property type="entry name" value="Multidrug resistance efflux transporter EmrE"/>
    <property type="match status" value="1"/>
</dbReference>
<dbReference type="InterPro" id="IPR037185">
    <property type="entry name" value="EmrE-like"/>
</dbReference>
<dbReference type="EMBL" id="HACA01009541">
    <property type="protein sequence ID" value="CDW26902.1"/>
    <property type="molecule type" value="Transcribed_RNA"/>
</dbReference>
<sequence length="73" mass="8164">MYKAFNSALRLSTTTLEVAVINSATNFLITGLFGYILFGESLKLSWWIGISFIISGSFILIQDEKEKVKNKNA</sequence>
<dbReference type="AlphaFoldDB" id="A0A0K2TMT2"/>
<evidence type="ECO:0000256" key="1">
    <source>
        <dbReference type="SAM" id="Phobius"/>
    </source>
</evidence>
<feature type="transmembrane region" description="Helical" evidence="1">
    <location>
        <begin position="20"/>
        <end position="38"/>
    </location>
</feature>
<name>A0A0K2TMT2_LEPSM</name>
<feature type="transmembrane region" description="Helical" evidence="1">
    <location>
        <begin position="44"/>
        <end position="61"/>
    </location>
</feature>